<proteinExistence type="predicted"/>
<evidence type="ECO:0000313" key="4">
    <source>
        <dbReference type="WBParaSite" id="nOo.2.0.1.t13726-RA"/>
    </source>
</evidence>
<accession>A0A182EZW4</accession>
<keyword evidence="3" id="KW-1185">Reference proteome</keyword>
<feature type="region of interest" description="Disordered" evidence="1">
    <location>
        <begin position="1"/>
        <end position="49"/>
    </location>
</feature>
<evidence type="ECO:0000256" key="1">
    <source>
        <dbReference type="SAM" id="MobiDB-lite"/>
    </source>
</evidence>
<evidence type="ECO:0000313" key="2">
    <source>
        <dbReference type="EMBL" id="VDN04873.1"/>
    </source>
</evidence>
<organism evidence="4">
    <name type="scientific">Onchocerca ochengi</name>
    <name type="common">Filarial nematode worm</name>
    <dbReference type="NCBI Taxonomy" id="42157"/>
    <lineage>
        <taxon>Eukaryota</taxon>
        <taxon>Metazoa</taxon>
        <taxon>Ecdysozoa</taxon>
        <taxon>Nematoda</taxon>
        <taxon>Chromadorea</taxon>
        <taxon>Rhabditida</taxon>
        <taxon>Spirurina</taxon>
        <taxon>Spiruromorpha</taxon>
        <taxon>Filarioidea</taxon>
        <taxon>Onchocercidae</taxon>
        <taxon>Onchocerca</taxon>
    </lineage>
</organism>
<feature type="compositionally biased region" description="Polar residues" evidence="1">
    <location>
        <begin position="13"/>
        <end position="26"/>
    </location>
</feature>
<gene>
    <name evidence="2" type="ORF">NOO_LOCUS13726</name>
</gene>
<dbReference type="Proteomes" id="UP000271087">
    <property type="component" value="Unassembled WGS sequence"/>
</dbReference>
<feature type="compositionally biased region" description="Basic and acidic residues" evidence="1">
    <location>
        <begin position="28"/>
        <end position="49"/>
    </location>
</feature>
<reference evidence="2 3" key="2">
    <citation type="submission" date="2018-08" db="EMBL/GenBank/DDBJ databases">
        <authorList>
            <person name="Laetsch R D."/>
            <person name="Stevens L."/>
            <person name="Kumar S."/>
            <person name="Blaxter L. M."/>
        </authorList>
    </citation>
    <scope>NUCLEOTIDE SEQUENCE [LARGE SCALE GENOMIC DNA]</scope>
</reference>
<evidence type="ECO:0000313" key="3">
    <source>
        <dbReference type="Proteomes" id="UP000271087"/>
    </source>
</evidence>
<name>A0A182EZW4_ONCOC</name>
<protein>
    <submittedName>
        <fullName evidence="2 4">Uncharacterized protein</fullName>
    </submittedName>
</protein>
<reference evidence="4" key="1">
    <citation type="submission" date="2016-06" db="UniProtKB">
        <authorList>
            <consortium name="WormBaseParasite"/>
        </authorList>
    </citation>
    <scope>IDENTIFICATION</scope>
</reference>
<dbReference type="AlphaFoldDB" id="A0A182EZW4"/>
<sequence>MPGRRSSRFGYRTNVTVRQQRSIANQTEEERTAAKSEEDKEWLKCEQND</sequence>
<dbReference type="EMBL" id="UYRW01018125">
    <property type="protein sequence ID" value="VDN04873.1"/>
    <property type="molecule type" value="Genomic_DNA"/>
</dbReference>
<dbReference type="WBParaSite" id="nOo.2.0.1.t13726-RA">
    <property type="protein sequence ID" value="nOo.2.0.1.t13726-RA"/>
    <property type="gene ID" value="nOo.2.0.1.g13726"/>
</dbReference>